<feature type="compositionally biased region" description="Basic and acidic residues" evidence="1">
    <location>
        <begin position="766"/>
        <end position="777"/>
    </location>
</feature>
<reference evidence="2" key="1">
    <citation type="submission" date="2021-12" db="EMBL/GenBank/DDBJ databases">
        <authorList>
            <person name="King R."/>
        </authorList>
    </citation>
    <scope>NUCLEOTIDE SEQUENCE</scope>
</reference>
<sequence>MQRDLNLMPSEAKVLQIGFNFGLNFRGYNYNPLIPSQRVLNYGPSRRYSPNSYLSLPSSKSPASDSDQSDSEDLSLEDFNYRKNSEYNNPYLRQNENLRYSSVADNSASLESSPVGEVGTKNFAELYRSLRDRNRAEEDARRSYIKDRLSAFRRGNNIYQKEESNLSVEEPSKDEIRRRDFSEHKPAAPPEDKLEESAYFQSLLTLMERPNSRRDVKRRYRVDDDDSSFESSTQDKVNFDDDDGYNRRTLFDVDLDNPESAEALLTNIEVPENRRVNVKHSVVGKPLNYEKNNDALTSKSLEQPDNRRRSKKGGSLGSDKHIEMPSPEKDGPDAYLDTVLLMSGDGKPDDIAVARPQLRNSKNSNLTDSGKVTRKLYTDLNLDVLSNNGVEDKPLKALPAIENSKIIRRNNKPVNNRTVWTNKKTNRKDGNNAKNAKLSPANDSDDKLSTSSLAKVNNLESLRKSNNENPKNNRRIDFKEAESPAVALDDRTDPDDDIAALDLSELLVNGLDNLHILPNILRSNGLSNSKNDKNDYKLALDTSESNTDAEYDSLSNLSILRSLSMDNKDELVPPTLANREPKTVNNKTLLSSRRVDDNVGVEVVLTDKLDSDDKAVDELVPYHEINRRKDKLSLLENVNARNNDEIPLELPLNSRRSHDNLDLSVLSLPSLDNQESLKKVEPPYLNKNEQISRRGYKKQNNIDEIIREIFETDLDAKNNDAANLRQGNNKNDGKNSILHLEYPWNNELTDDKSNRKLSSKKRHNSRRTDNYPKDRINAHSRKNNADLQSERSLNNHQHPYNEDKIANDKSRRRPHLRLRHKKNDDKRQVTSKRRANAPETNTAAPTADVLTTSEPNFKDVINSTKK</sequence>
<name>A0A9N8Q1E4_CHRIL</name>
<feature type="compositionally biased region" description="Basic and acidic residues" evidence="1">
    <location>
        <begin position="799"/>
        <end position="809"/>
    </location>
</feature>
<proteinExistence type="predicted"/>
<feature type="compositionally biased region" description="Basic and acidic residues" evidence="1">
    <location>
        <begin position="318"/>
        <end position="332"/>
    </location>
</feature>
<protein>
    <submittedName>
        <fullName evidence="2">Uncharacterized protein</fullName>
    </submittedName>
</protein>
<dbReference type="OrthoDB" id="7398160at2759"/>
<dbReference type="AlphaFoldDB" id="A0A9N8Q1E4"/>
<feature type="compositionally biased region" description="Basic residues" evidence="1">
    <location>
        <begin position="755"/>
        <end position="765"/>
    </location>
</feature>
<accession>A0A9N8Q1E4</accession>
<evidence type="ECO:0000256" key="1">
    <source>
        <dbReference type="SAM" id="MobiDB-lite"/>
    </source>
</evidence>
<evidence type="ECO:0000313" key="2">
    <source>
        <dbReference type="EMBL" id="CAD0204647.1"/>
    </source>
</evidence>
<feature type="compositionally biased region" description="Low complexity" evidence="1">
    <location>
        <begin position="837"/>
        <end position="847"/>
    </location>
</feature>
<feature type="region of interest" description="Disordered" evidence="1">
    <location>
        <begin position="217"/>
        <end position="243"/>
    </location>
</feature>
<dbReference type="Proteomes" id="UP001154114">
    <property type="component" value="Chromosome 22"/>
</dbReference>
<feature type="region of interest" description="Disordered" evidence="1">
    <location>
        <begin position="289"/>
        <end position="333"/>
    </location>
</feature>
<feature type="compositionally biased region" description="Acidic residues" evidence="1">
    <location>
        <begin position="67"/>
        <end position="76"/>
    </location>
</feature>
<organism evidence="2 3">
    <name type="scientific">Chrysodeixis includens</name>
    <name type="common">Soybean looper</name>
    <name type="synonym">Pseudoplusia includens</name>
    <dbReference type="NCBI Taxonomy" id="689277"/>
    <lineage>
        <taxon>Eukaryota</taxon>
        <taxon>Metazoa</taxon>
        <taxon>Ecdysozoa</taxon>
        <taxon>Arthropoda</taxon>
        <taxon>Hexapoda</taxon>
        <taxon>Insecta</taxon>
        <taxon>Pterygota</taxon>
        <taxon>Neoptera</taxon>
        <taxon>Endopterygota</taxon>
        <taxon>Lepidoptera</taxon>
        <taxon>Glossata</taxon>
        <taxon>Ditrysia</taxon>
        <taxon>Noctuoidea</taxon>
        <taxon>Noctuidae</taxon>
        <taxon>Plusiinae</taxon>
        <taxon>Chrysodeixis</taxon>
    </lineage>
</organism>
<feature type="region of interest" description="Disordered" evidence="1">
    <location>
        <begin position="51"/>
        <end position="80"/>
    </location>
</feature>
<feature type="compositionally biased region" description="Polar residues" evidence="1">
    <location>
        <begin position="412"/>
        <end position="423"/>
    </location>
</feature>
<keyword evidence="3" id="KW-1185">Reference proteome</keyword>
<feature type="compositionally biased region" description="Polar residues" evidence="1">
    <location>
        <begin position="785"/>
        <end position="798"/>
    </location>
</feature>
<feature type="compositionally biased region" description="Polar residues" evidence="1">
    <location>
        <begin position="449"/>
        <end position="460"/>
    </location>
</feature>
<feature type="region of interest" description="Disordered" evidence="1">
    <location>
        <begin position="163"/>
        <end position="195"/>
    </location>
</feature>
<feature type="region of interest" description="Disordered" evidence="1">
    <location>
        <begin position="409"/>
        <end position="493"/>
    </location>
</feature>
<evidence type="ECO:0000313" key="3">
    <source>
        <dbReference type="Proteomes" id="UP001154114"/>
    </source>
</evidence>
<feature type="compositionally biased region" description="Basic residues" evidence="1">
    <location>
        <begin position="810"/>
        <end position="821"/>
    </location>
</feature>
<dbReference type="EMBL" id="LR824025">
    <property type="protein sequence ID" value="CAD0204647.1"/>
    <property type="molecule type" value="Genomic_DNA"/>
</dbReference>
<feature type="region of interest" description="Disordered" evidence="1">
    <location>
        <begin position="747"/>
        <end position="866"/>
    </location>
</feature>
<gene>
    <name evidence="2" type="ORF">CINC_LOCUS6954</name>
</gene>
<feature type="compositionally biased region" description="Low complexity" evidence="1">
    <location>
        <begin position="51"/>
        <end position="66"/>
    </location>
</feature>
<feature type="compositionally biased region" description="Polar residues" evidence="1">
    <location>
        <begin position="849"/>
        <end position="866"/>
    </location>
</feature>